<accession>A0AAV4WTM1</accession>
<gene>
    <name evidence="1" type="ORF">CEXT_48121</name>
</gene>
<evidence type="ECO:0000313" key="2">
    <source>
        <dbReference type="Proteomes" id="UP001054945"/>
    </source>
</evidence>
<sequence length="147" mass="16239">MALYGRGTTEYSCINFSLLWLKSSRITEYMKSELGDMHVAYRFEEVEAKSPLLICVVAITYRVHDKDMSSLSLIEVAVRASIKGRRGRPIWGEEGAITQGGATEREGVIRGNGRWASESGHGERSPGISCLIRSPLRLMKGMGTSGR</sequence>
<dbReference type="AlphaFoldDB" id="A0AAV4WTM1"/>
<dbReference type="EMBL" id="BPLR01016604">
    <property type="protein sequence ID" value="GIY85005.1"/>
    <property type="molecule type" value="Genomic_DNA"/>
</dbReference>
<organism evidence="1 2">
    <name type="scientific">Caerostris extrusa</name>
    <name type="common">Bark spider</name>
    <name type="synonym">Caerostris bankana</name>
    <dbReference type="NCBI Taxonomy" id="172846"/>
    <lineage>
        <taxon>Eukaryota</taxon>
        <taxon>Metazoa</taxon>
        <taxon>Ecdysozoa</taxon>
        <taxon>Arthropoda</taxon>
        <taxon>Chelicerata</taxon>
        <taxon>Arachnida</taxon>
        <taxon>Araneae</taxon>
        <taxon>Araneomorphae</taxon>
        <taxon>Entelegynae</taxon>
        <taxon>Araneoidea</taxon>
        <taxon>Araneidae</taxon>
        <taxon>Caerostris</taxon>
    </lineage>
</organism>
<reference evidence="1 2" key="1">
    <citation type="submission" date="2021-06" db="EMBL/GenBank/DDBJ databases">
        <title>Caerostris extrusa draft genome.</title>
        <authorList>
            <person name="Kono N."/>
            <person name="Arakawa K."/>
        </authorList>
    </citation>
    <scope>NUCLEOTIDE SEQUENCE [LARGE SCALE GENOMIC DNA]</scope>
</reference>
<evidence type="ECO:0000313" key="1">
    <source>
        <dbReference type="EMBL" id="GIY85005.1"/>
    </source>
</evidence>
<comment type="caution">
    <text evidence="1">The sequence shown here is derived from an EMBL/GenBank/DDBJ whole genome shotgun (WGS) entry which is preliminary data.</text>
</comment>
<proteinExistence type="predicted"/>
<protein>
    <submittedName>
        <fullName evidence="1">Uncharacterized protein</fullName>
    </submittedName>
</protein>
<keyword evidence="2" id="KW-1185">Reference proteome</keyword>
<dbReference type="Proteomes" id="UP001054945">
    <property type="component" value="Unassembled WGS sequence"/>
</dbReference>
<name>A0AAV4WTM1_CAEEX</name>